<organism evidence="1 2">
    <name type="scientific">Arctium lappa</name>
    <name type="common">Greater burdock</name>
    <name type="synonym">Lappa major</name>
    <dbReference type="NCBI Taxonomy" id="4217"/>
    <lineage>
        <taxon>Eukaryota</taxon>
        <taxon>Viridiplantae</taxon>
        <taxon>Streptophyta</taxon>
        <taxon>Embryophyta</taxon>
        <taxon>Tracheophyta</taxon>
        <taxon>Spermatophyta</taxon>
        <taxon>Magnoliopsida</taxon>
        <taxon>eudicotyledons</taxon>
        <taxon>Gunneridae</taxon>
        <taxon>Pentapetalae</taxon>
        <taxon>asterids</taxon>
        <taxon>campanulids</taxon>
        <taxon>Asterales</taxon>
        <taxon>Asteraceae</taxon>
        <taxon>Carduoideae</taxon>
        <taxon>Cardueae</taxon>
        <taxon>Arctiinae</taxon>
        <taxon>Arctium</taxon>
    </lineage>
</organism>
<comment type="caution">
    <text evidence="1">The sequence shown here is derived from an EMBL/GenBank/DDBJ whole genome shotgun (WGS) entry which is preliminary data.</text>
</comment>
<accession>A0ACB9EDU9</accession>
<reference evidence="1 2" key="2">
    <citation type="journal article" date="2022" name="Mol. Ecol. Resour.">
        <title>The genomes of chicory, endive, great burdock and yacon provide insights into Asteraceae paleo-polyploidization history and plant inulin production.</title>
        <authorList>
            <person name="Fan W."/>
            <person name="Wang S."/>
            <person name="Wang H."/>
            <person name="Wang A."/>
            <person name="Jiang F."/>
            <person name="Liu H."/>
            <person name="Zhao H."/>
            <person name="Xu D."/>
            <person name="Zhang Y."/>
        </authorList>
    </citation>
    <scope>NUCLEOTIDE SEQUENCE [LARGE SCALE GENOMIC DNA]</scope>
    <source>
        <strain evidence="2">cv. Niubang</strain>
    </source>
</reference>
<name>A0ACB9EDU9_ARCLA</name>
<keyword evidence="2" id="KW-1185">Reference proteome</keyword>
<evidence type="ECO:0000313" key="1">
    <source>
        <dbReference type="EMBL" id="KAI3757020.1"/>
    </source>
</evidence>
<proteinExistence type="predicted"/>
<evidence type="ECO:0000313" key="2">
    <source>
        <dbReference type="Proteomes" id="UP001055879"/>
    </source>
</evidence>
<dbReference type="Proteomes" id="UP001055879">
    <property type="component" value="Linkage Group LG02"/>
</dbReference>
<dbReference type="EMBL" id="CM042048">
    <property type="protein sequence ID" value="KAI3757020.1"/>
    <property type="molecule type" value="Genomic_DNA"/>
</dbReference>
<protein>
    <submittedName>
        <fullName evidence="1">Uncharacterized protein</fullName>
    </submittedName>
</protein>
<sequence>MTYEKLRSSIVICSFVCCRPPGVRWGCLKRVAQNMDMGIQEELLVKWISVLKKEVLNVYGTCMYTI</sequence>
<gene>
    <name evidence="1" type="ORF">L6452_04553</name>
</gene>
<reference evidence="2" key="1">
    <citation type="journal article" date="2022" name="Mol. Ecol. Resour.">
        <title>The genomes of chicory, endive, great burdock and yacon provide insights into Asteraceae palaeo-polyploidization history and plant inulin production.</title>
        <authorList>
            <person name="Fan W."/>
            <person name="Wang S."/>
            <person name="Wang H."/>
            <person name="Wang A."/>
            <person name="Jiang F."/>
            <person name="Liu H."/>
            <person name="Zhao H."/>
            <person name="Xu D."/>
            <person name="Zhang Y."/>
        </authorList>
    </citation>
    <scope>NUCLEOTIDE SEQUENCE [LARGE SCALE GENOMIC DNA]</scope>
    <source>
        <strain evidence="2">cv. Niubang</strain>
    </source>
</reference>